<evidence type="ECO:0000256" key="4">
    <source>
        <dbReference type="PIRSR" id="PIRSR000130-1"/>
    </source>
</evidence>
<dbReference type="InterPro" id="IPR005990">
    <property type="entry name" value="IMP_DH"/>
</dbReference>
<dbReference type="InterPro" id="IPR001093">
    <property type="entry name" value="IMP_DH_GMPRt"/>
</dbReference>
<dbReference type="SMART" id="SM01240">
    <property type="entry name" value="IMPDH"/>
    <property type="match status" value="1"/>
</dbReference>
<feature type="binding site" evidence="6">
    <location>
        <begin position="223"/>
        <end position="225"/>
    </location>
    <ligand>
        <name>NAD(+)</name>
        <dbReference type="ChEBI" id="CHEBI:57540"/>
    </ligand>
</feature>
<dbReference type="HOGENOM" id="CLU_022552_5_0_9"/>
<dbReference type="EC" id="1.1.1.205" evidence="9"/>
<keyword evidence="6" id="KW-0520">NAD</keyword>
<evidence type="ECO:0000256" key="3">
    <source>
        <dbReference type="ARBA" id="ARBA00023002"/>
    </source>
</evidence>
<evidence type="ECO:0000256" key="6">
    <source>
        <dbReference type="PIRSR" id="PIRSR000130-3"/>
    </source>
</evidence>
<dbReference type="InterPro" id="IPR013785">
    <property type="entry name" value="Aldolase_TIM"/>
</dbReference>
<protein>
    <submittedName>
        <fullName evidence="9">Putative inosine-5'-monophosphate dehydrogenase</fullName>
        <ecNumber evidence="9">1.1.1.205</ecNumber>
    </submittedName>
</protein>
<dbReference type="Gene3D" id="3.20.20.70">
    <property type="entry name" value="Aldolase class I"/>
    <property type="match status" value="2"/>
</dbReference>
<dbReference type="STRING" id="585506.HMPREF0877_1117"/>
<reference evidence="9 10" key="1">
    <citation type="submission" date="2009-04" db="EMBL/GenBank/DDBJ databases">
        <authorList>
            <person name="Qin X."/>
            <person name="Bachman B."/>
            <person name="Battles P."/>
            <person name="Bell A."/>
            <person name="Bess C."/>
            <person name="Bickham C."/>
            <person name="Chaboub L."/>
            <person name="Chen D."/>
            <person name="Coyle M."/>
            <person name="Deiros D.R."/>
            <person name="Dinh H."/>
            <person name="Forbes L."/>
            <person name="Fowler G."/>
            <person name="Francisco L."/>
            <person name="Fu Q."/>
            <person name="Gubbala S."/>
            <person name="Hale W."/>
            <person name="Han Y."/>
            <person name="Hemphill L."/>
            <person name="Highlander S.K."/>
            <person name="Hirani K."/>
            <person name="Hogues M."/>
            <person name="Jackson L."/>
            <person name="Jakkamsetti A."/>
            <person name="Javaid M."/>
            <person name="Jiang H."/>
            <person name="Korchina V."/>
            <person name="Kovar C."/>
            <person name="Lara F."/>
            <person name="Lee S."/>
            <person name="Mata R."/>
            <person name="Mathew T."/>
            <person name="Moen C."/>
            <person name="Morales K."/>
            <person name="Munidasa M."/>
            <person name="Nazareth L."/>
            <person name="Ngo R."/>
            <person name="Nguyen L."/>
            <person name="Okwuonu G."/>
            <person name="Ongeri F."/>
            <person name="Patil S."/>
            <person name="Petrosino J."/>
            <person name="Pham C."/>
            <person name="Pham P."/>
            <person name="Pu L.-L."/>
            <person name="Puazo M."/>
            <person name="Raj R."/>
            <person name="Reid J."/>
            <person name="Rouhana J."/>
            <person name="Saada N."/>
            <person name="Shang Y."/>
            <person name="Simmons D."/>
            <person name="Thornton R."/>
            <person name="Warren J."/>
            <person name="Weissenberger G."/>
            <person name="Zhang J."/>
            <person name="Zhang L."/>
            <person name="Zhou C."/>
            <person name="Zhu D."/>
            <person name="Muzny D."/>
            <person name="Worley K."/>
            <person name="Gibbs R."/>
        </authorList>
    </citation>
    <scope>NUCLEOTIDE SEQUENCE [LARGE SCALE GENOMIC DNA]</scope>
    <source>
        <strain evidence="9 10">ATCC 33313</strain>
    </source>
</reference>
<feature type="binding site" evidence="5">
    <location>
        <begin position="263"/>
        <end position="265"/>
    </location>
    <ligand>
        <name>IMP</name>
        <dbReference type="ChEBI" id="CHEBI:58053"/>
    </ligand>
</feature>
<feature type="binding site" evidence="5">
    <location>
        <begin position="286"/>
        <end position="287"/>
    </location>
    <ligand>
        <name>IMP</name>
        <dbReference type="ChEBI" id="CHEBI:58053"/>
    </ligand>
</feature>
<dbReference type="PANTHER" id="PTHR11911">
    <property type="entry name" value="INOSINE-5-MONOPHOSPHATE DEHYDROGENASE RELATED"/>
    <property type="match status" value="1"/>
</dbReference>
<dbReference type="Proteomes" id="UP000004528">
    <property type="component" value="Unassembled WGS sequence"/>
</dbReference>
<feature type="binding site" description="in other chain" evidence="7">
    <location>
        <position position="230"/>
    </location>
    <ligand>
        <name>K(+)</name>
        <dbReference type="ChEBI" id="CHEBI:29103"/>
        <note>ligand shared between two tetrameric partners</note>
    </ligand>
</feature>
<keyword evidence="3 9" id="KW-0560">Oxidoreductase</keyword>
<dbReference type="GO" id="GO:0006183">
    <property type="term" value="P:GTP biosynthetic process"/>
    <property type="evidence" value="ECO:0007669"/>
    <property type="project" value="TreeGrafter"/>
</dbReference>
<comment type="similarity">
    <text evidence="1">Belongs to the IMPDH/GMPR family.</text>
</comment>
<sequence length="413" mass="43349">MISETVWLTSICWILYNLANAFFIQKNGGNMANYSIANKFVPMGLTFEDVALPENNVGNQQDKISMQTILTPTLKLNQPILSAAMDTVTESPMAIALAKFGGLGVIHKNMLIADQAAEIRFVKSAKVDLTLDPNAAVDDHGRLIVAGAVGVTSNTLERVRALVAAGADAIVLDSAHGHSEGVLRKIREVRDAFPKINIIAGNIATKEGASALYDAGADVAKVGIGPGSICTTRVVAGVGVPQISAIAAAAEAAKEYNKAIIADGGIKTSADMSKAILAGGHAIMLGSVLAGTYETPGDVLTDEATGLQFKAYRGMGSIAAMQNGSKDRYFQGEVNEANKMVPEGIEGKTPYKGTLLDVLRPALNDVAENLNKGGFTSILQAAENGHLVVATATQDYAKVPQSVRIMQNKEELV</sequence>
<feature type="active site" description="Proton acceptor" evidence="4">
    <location>
        <position position="328"/>
    </location>
</feature>
<evidence type="ECO:0000256" key="2">
    <source>
        <dbReference type="ARBA" id="ARBA00022857"/>
    </source>
</evidence>
<feature type="binding site" description="in other chain" evidence="7">
    <location>
        <position position="225"/>
    </location>
    <ligand>
        <name>K(+)</name>
        <dbReference type="ChEBI" id="CHEBI:29103"/>
        <note>ligand shared between two tetrameric partners</note>
    </ligand>
</feature>
<proteinExistence type="inferred from homology"/>
<feature type="domain" description="IMP dehydrogenase/GMP reductase" evidence="8">
    <location>
        <begin position="44"/>
        <end position="392"/>
    </location>
</feature>
<organism evidence="9 10">
    <name type="scientific">Weissella paramesenteroides ATCC 33313</name>
    <dbReference type="NCBI Taxonomy" id="585506"/>
    <lineage>
        <taxon>Bacteria</taxon>
        <taxon>Bacillati</taxon>
        <taxon>Bacillota</taxon>
        <taxon>Bacilli</taxon>
        <taxon>Lactobacillales</taxon>
        <taxon>Lactobacillaceae</taxon>
        <taxon>Weissella</taxon>
    </lineage>
</organism>
<feature type="binding site" description="in other chain" evidence="7">
    <location>
        <position position="227"/>
    </location>
    <ligand>
        <name>K(+)</name>
        <dbReference type="ChEBI" id="CHEBI:29103"/>
        <note>ligand shared between two tetrameric partners</note>
    </ligand>
</feature>
<dbReference type="EMBL" id="ACKU01000014">
    <property type="protein sequence ID" value="EER74641.1"/>
    <property type="molecule type" value="Genomic_DNA"/>
</dbReference>
<dbReference type="GO" id="GO:0003938">
    <property type="term" value="F:IMP dehydrogenase activity"/>
    <property type="evidence" value="ECO:0007669"/>
    <property type="project" value="UniProtKB-EC"/>
</dbReference>
<dbReference type="Pfam" id="PF00478">
    <property type="entry name" value="IMPDH"/>
    <property type="match status" value="1"/>
</dbReference>
<feature type="binding site" evidence="5">
    <location>
        <position position="343"/>
    </location>
    <ligand>
        <name>IMP</name>
        <dbReference type="ChEBI" id="CHEBI:58053"/>
    </ligand>
</feature>
<dbReference type="CDD" id="cd00381">
    <property type="entry name" value="IMPDH"/>
    <property type="match status" value="1"/>
</dbReference>
<dbReference type="FunFam" id="3.20.20.70:FF:000424">
    <property type="entry name" value="Inosine-5'-monophosphate dehydrogenase 2"/>
    <property type="match status" value="1"/>
</dbReference>
<dbReference type="SUPFAM" id="SSF51412">
    <property type="entry name" value="Inosine monophosphate dehydrogenase (IMPDH)"/>
    <property type="match status" value="1"/>
</dbReference>
<keyword evidence="10" id="KW-1185">Reference proteome</keyword>
<evidence type="ECO:0000313" key="10">
    <source>
        <dbReference type="Proteomes" id="UP000004528"/>
    </source>
</evidence>
<keyword evidence="2" id="KW-0521">NADP</keyword>
<feature type="binding site" evidence="5">
    <location>
        <position position="228"/>
    </location>
    <ligand>
        <name>IMP</name>
        <dbReference type="ChEBI" id="CHEBI:58053"/>
    </ligand>
</feature>
<accession>C5RAX2</accession>
<evidence type="ECO:0000256" key="5">
    <source>
        <dbReference type="PIRSR" id="PIRSR000130-2"/>
    </source>
</evidence>
<feature type="active site" description="Thioimidate intermediate" evidence="4">
    <location>
        <position position="230"/>
    </location>
</feature>
<dbReference type="PANTHER" id="PTHR11911:SF111">
    <property type="entry name" value="INOSINE-5'-MONOPHOSPHATE DEHYDROGENASE"/>
    <property type="match status" value="1"/>
</dbReference>
<feature type="binding site" evidence="6">
    <location>
        <begin position="173"/>
        <end position="175"/>
    </location>
    <ligand>
        <name>NAD(+)</name>
        <dbReference type="ChEBI" id="CHEBI:57540"/>
    </ligand>
</feature>
<gene>
    <name evidence="9" type="ORF">HMPREF0877_1117</name>
</gene>
<evidence type="ECO:0000259" key="8">
    <source>
        <dbReference type="Pfam" id="PF00478"/>
    </source>
</evidence>
<dbReference type="PIRSF" id="PIRSF000130">
    <property type="entry name" value="IMPDH"/>
    <property type="match status" value="1"/>
</dbReference>
<dbReference type="eggNOG" id="COG0516">
    <property type="taxonomic scope" value="Bacteria"/>
</dbReference>
<feature type="binding site" evidence="5">
    <location>
        <begin position="312"/>
        <end position="316"/>
    </location>
    <ligand>
        <name>IMP</name>
        <dbReference type="ChEBI" id="CHEBI:58053"/>
    </ligand>
</feature>
<evidence type="ECO:0000256" key="1">
    <source>
        <dbReference type="ARBA" id="ARBA00005502"/>
    </source>
</evidence>
<keyword evidence="7" id="KW-0630">Potassium</keyword>
<comment type="caution">
    <text evidence="9">The sequence shown here is derived from an EMBL/GenBank/DDBJ whole genome shotgun (WGS) entry which is preliminary data.</text>
</comment>
<dbReference type="AlphaFoldDB" id="C5RAX2"/>
<name>C5RAX2_WEIPA</name>
<evidence type="ECO:0000256" key="7">
    <source>
        <dbReference type="PIRSR" id="PIRSR000130-4"/>
    </source>
</evidence>
<evidence type="ECO:0000313" key="9">
    <source>
        <dbReference type="EMBL" id="EER74641.1"/>
    </source>
</evidence>